<dbReference type="Proteomes" id="UP000197153">
    <property type="component" value="Chromosome 3"/>
</dbReference>
<feature type="transmembrane region" description="Helical" evidence="1">
    <location>
        <begin position="46"/>
        <end position="69"/>
    </location>
</feature>
<evidence type="ECO:0000313" key="3">
    <source>
        <dbReference type="Proteomes" id="UP000197153"/>
    </source>
</evidence>
<dbReference type="KEGG" id="nao:Y958_22470"/>
<gene>
    <name evidence="2" type="ORF">Y958_22470</name>
</gene>
<keyword evidence="1" id="KW-1133">Transmembrane helix</keyword>
<reference evidence="2 3" key="1">
    <citation type="submission" date="2017-06" db="EMBL/GenBank/DDBJ databases">
        <title>Complete genome sequence of Nitrospirillum amazonense strain CBAmC, an endophytic nitrogen-fixing and plant growth-promoting bacterium, isolated from sugarcane.</title>
        <authorList>
            <person name="Schwab S."/>
            <person name="dos Santos Teixeira K.R."/>
            <person name="Simoes Araujo J.L."/>
            <person name="Soares Vidal M."/>
            <person name="Borges de Freitas H.R."/>
            <person name="Rivello Crivelaro A.L."/>
            <person name="Bueno de Camargo Nunes A."/>
            <person name="dos Santos C.M."/>
            <person name="Palmeira da Silva Rosa D."/>
            <person name="da Silva Padilha D."/>
            <person name="da Silva E."/>
            <person name="Araujo Terra L."/>
            <person name="Soares Mendes V."/>
            <person name="Farinelli L."/>
            <person name="Magalhaes Cruz L."/>
            <person name="Baldani J.I."/>
        </authorList>
    </citation>
    <scope>NUCLEOTIDE SEQUENCE [LARGE SCALE GENOMIC DNA]</scope>
    <source>
        <strain evidence="2 3">CBAmC</strain>
    </source>
</reference>
<dbReference type="EMBL" id="CP022112">
    <property type="protein sequence ID" value="ASG23747.1"/>
    <property type="molecule type" value="Genomic_DNA"/>
</dbReference>
<protein>
    <submittedName>
        <fullName evidence="2">Uncharacterized protein</fullName>
    </submittedName>
</protein>
<accession>A0A248JYG8</accession>
<proteinExistence type="predicted"/>
<evidence type="ECO:0000313" key="2">
    <source>
        <dbReference type="EMBL" id="ASG23747.1"/>
    </source>
</evidence>
<sequence length="199" mass="21692">MPWAWGADHMPPDLQHHFHRPILIIIGLFLCLVLIETVLLSAPPLYLIAGLVVIVAWSGAALASTVAALRSAWRRNVPQACAMAILPLVFLASALWPKPVIFGARVLGDRLHFAIARPRYLAQIRALPQTGQPRLAIIEWGGFIAMTIGVVYDESDEIGLPRSQQSTTWNDRAAGSELSCGYAVNAAVGDHFYLVDFGC</sequence>
<keyword evidence="1" id="KW-0812">Transmembrane</keyword>
<feature type="transmembrane region" description="Helical" evidence="1">
    <location>
        <begin position="21"/>
        <end position="40"/>
    </location>
</feature>
<evidence type="ECO:0000256" key="1">
    <source>
        <dbReference type="SAM" id="Phobius"/>
    </source>
</evidence>
<name>A0A248JYG8_9PROT</name>
<keyword evidence="3" id="KW-1185">Reference proteome</keyword>
<dbReference type="AlphaFoldDB" id="A0A248JYG8"/>
<organism evidence="2 3">
    <name type="scientific">Nitrospirillum viridazoti CBAmc</name>
    <dbReference type="NCBI Taxonomy" id="1441467"/>
    <lineage>
        <taxon>Bacteria</taxon>
        <taxon>Pseudomonadati</taxon>
        <taxon>Pseudomonadota</taxon>
        <taxon>Alphaproteobacteria</taxon>
        <taxon>Rhodospirillales</taxon>
        <taxon>Azospirillaceae</taxon>
        <taxon>Nitrospirillum</taxon>
        <taxon>Nitrospirillum viridazoti</taxon>
    </lineage>
</organism>
<feature type="transmembrane region" description="Helical" evidence="1">
    <location>
        <begin position="76"/>
        <end position="96"/>
    </location>
</feature>
<keyword evidence="1" id="KW-0472">Membrane</keyword>